<feature type="transmembrane region" description="Helical" evidence="1">
    <location>
        <begin position="216"/>
        <end position="236"/>
    </location>
</feature>
<dbReference type="SUPFAM" id="SSF103481">
    <property type="entry name" value="Multidrug resistance efflux transporter EmrE"/>
    <property type="match status" value="1"/>
</dbReference>
<feature type="transmembrane region" description="Helical" evidence="1">
    <location>
        <begin position="122"/>
        <end position="139"/>
    </location>
</feature>
<keyword evidence="1" id="KW-0812">Transmembrane</keyword>
<keyword evidence="1" id="KW-0472">Membrane</keyword>
<dbReference type="Proteomes" id="UP001165366">
    <property type="component" value="Unassembled WGS sequence"/>
</dbReference>
<dbReference type="RefSeq" id="WP_237854792.1">
    <property type="nucleotide sequence ID" value="NZ_JAKLWS010000016.1"/>
</dbReference>
<feature type="transmembrane region" description="Helical" evidence="1">
    <location>
        <begin position="96"/>
        <end position="116"/>
    </location>
</feature>
<dbReference type="EMBL" id="JAKLWS010000016">
    <property type="protein sequence ID" value="MCG2589431.1"/>
    <property type="molecule type" value="Genomic_DNA"/>
</dbReference>
<accession>A0ABS9KF15</accession>
<dbReference type="InterPro" id="IPR000620">
    <property type="entry name" value="EamA_dom"/>
</dbReference>
<evidence type="ECO:0000313" key="3">
    <source>
        <dbReference type="EMBL" id="MCG2589431.1"/>
    </source>
</evidence>
<proteinExistence type="predicted"/>
<feature type="domain" description="EamA" evidence="2">
    <location>
        <begin position="182"/>
        <end position="286"/>
    </location>
</feature>
<dbReference type="InterPro" id="IPR037185">
    <property type="entry name" value="EmrE-like"/>
</dbReference>
<feature type="transmembrane region" description="Helical" evidence="1">
    <location>
        <begin position="64"/>
        <end position="84"/>
    </location>
</feature>
<feature type="transmembrane region" description="Helical" evidence="1">
    <location>
        <begin position="6"/>
        <end position="22"/>
    </location>
</feature>
<reference evidence="3" key="1">
    <citation type="submission" date="2022-01" db="EMBL/GenBank/DDBJ databases">
        <authorList>
            <person name="Wang Y."/>
        </authorList>
    </citation>
    <scope>NUCLEOTIDE SEQUENCE</scope>
    <source>
        <strain evidence="3">WB101</strain>
    </source>
</reference>
<feature type="transmembrane region" description="Helical" evidence="1">
    <location>
        <begin position="34"/>
        <end position="52"/>
    </location>
</feature>
<name>A0ABS9KF15_9BACT</name>
<keyword evidence="4" id="KW-1185">Reference proteome</keyword>
<dbReference type="Pfam" id="PF00892">
    <property type="entry name" value="EamA"/>
    <property type="match status" value="1"/>
</dbReference>
<comment type="caution">
    <text evidence="3">The sequence shown here is derived from an EMBL/GenBank/DDBJ whole genome shotgun (WGS) entry which is preliminary data.</text>
</comment>
<evidence type="ECO:0000256" key="1">
    <source>
        <dbReference type="SAM" id="Phobius"/>
    </source>
</evidence>
<reference evidence="3" key="2">
    <citation type="submission" date="2024-05" db="EMBL/GenBank/DDBJ databases">
        <title>Rhodohalobacter halophilus gen. nov., sp. nov., a moderately halophilic member of the family Balneolaceae.</title>
        <authorList>
            <person name="Xia J."/>
        </authorList>
    </citation>
    <scope>NUCLEOTIDE SEQUENCE</scope>
    <source>
        <strain evidence="3">WB101</strain>
    </source>
</reference>
<evidence type="ECO:0000259" key="2">
    <source>
        <dbReference type="Pfam" id="PF00892"/>
    </source>
</evidence>
<sequence length="287" mass="31948">MMAGWIYIVLSTISSVLIAHFFKISEGRKLNTIRVITVNYLIAFPSAFLLYGSQDRADVLLNEMVVPVLMAVVVGVVFIFNFFIYSKSVNLNGVGISIAAMRISLIVPVMISTIWYLELLTLNQWFGLLLVFVVLYLLLPNKKSLLKGSLSAGWLLPLLFLCTGIGDGSLKIYESEFNQILSKGEFMGLVFLTAFLVGVITVIYKRKWQFKKMEIFIGACIGIPNMLSAVFVIEALERMNGAVVYSLVNVLSVIGGTFLGVVFWGDRFTKMQWLGIVLTISSILLLL</sequence>
<organism evidence="3 4">
    <name type="scientific">Rhodohalobacter sulfatireducens</name>
    <dbReference type="NCBI Taxonomy" id="2911366"/>
    <lineage>
        <taxon>Bacteria</taxon>
        <taxon>Pseudomonadati</taxon>
        <taxon>Balneolota</taxon>
        <taxon>Balneolia</taxon>
        <taxon>Balneolales</taxon>
        <taxon>Balneolaceae</taxon>
        <taxon>Rhodohalobacter</taxon>
    </lineage>
</organism>
<evidence type="ECO:0000313" key="4">
    <source>
        <dbReference type="Proteomes" id="UP001165366"/>
    </source>
</evidence>
<dbReference type="Gene3D" id="1.10.3730.20">
    <property type="match status" value="1"/>
</dbReference>
<feature type="transmembrane region" description="Helical" evidence="1">
    <location>
        <begin position="186"/>
        <end position="204"/>
    </location>
</feature>
<gene>
    <name evidence="3" type="ORF">L6773_12705</name>
</gene>
<keyword evidence="1" id="KW-1133">Transmembrane helix</keyword>
<feature type="transmembrane region" description="Helical" evidence="1">
    <location>
        <begin position="242"/>
        <end position="264"/>
    </location>
</feature>
<protein>
    <submittedName>
        <fullName evidence="3">EamA family transporter</fullName>
    </submittedName>
</protein>
<feature type="transmembrane region" description="Helical" evidence="1">
    <location>
        <begin position="146"/>
        <end position="166"/>
    </location>
</feature>